<comment type="similarity">
    <text evidence="1">Belongs to the AfsR/DnrI/RedD regulatory family.</text>
</comment>
<evidence type="ECO:0000256" key="2">
    <source>
        <dbReference type="ARBA" id="ARBA00023015"/>
    </source>
</evidence>
<dbReference type="SUPFAM" id="SSF46894">
    <property type="entry name" value="C-terminal effector domain of the bipartite response regulators"/>
    <property type="match status" value="1"/>
</dbReference>
<dbReference type="InterPro" id="IPR036388">
    <property type="entry name" value="WH-like_DNA-bd_sf"/>
</dbReference>
<evidence type="ECO:0000256" key="3">
    <source>
        <dbReference type="ARBA" id="ARBA00023125"/>
    </source>
</evidence>
<protein>
    <submittedName>
        <fullName evidence="7">BTAD domain-containing putative transcriptional regulator</fullName>
    </submittedName>
</protein>
<organism evidence="7 8">
    <name type="scientific">Catellatospora aurea</name>
    <dbReference type="NCBI Taxonomy" id="1337874"/>
    <lineage>
        <taxon>Bacteria</taxon>
        <taxon>Bacillati</taxon>
        <taxon>Actinomycetota</taxon>
        <taxon>Actinomycetes</taxon>
        <taxon>Micromonosporales</taxon>
        <taxon>Micromonosporaceae</taxon>
        <taxon>Catellatospora</taxon>
    </lineage>
</organism>
<evidence type="ECO:0000313" key="7">
    <source>
        <dbReference type="EMBL" id="MFC7248161.1"/>
    </source>
</evidence>
<evidence type="ECO:0000259" key="6">
    <source>
        <dbReference type="PROSITE" id="PS51755"/>
    </source>
</evidence>
<keyword evidence="4" id="KW-0804">Transcription</keyword>
<dbReference type="CDD" id="cd15831">
    <property type="entry name" value="BTAD"/>
    <property type="match status" value="1"/>
</dbReference>
<evidence type="ECO:0000256" key="4">
    <source>
        <dbReference type="ARBA" id="ARBA00023163"/>
    </source>
</evidence>
<evidence type="ECO:0000313" key="8">
    <source>
        <dbReference type="Proteomes" id="UP001596392"/>
    </source>
</evidence>
<evidence type="ECO:0000256" key="5">
    <source>
        <dbReference type="PROSITE-ProRule" id="PRU01091"/>
    </source>
</evidence>
<dbReference type="SMART" id="SM00862">
    <property type="entry name" value="Trans_reg_C"/>
    <property type="match status" value="1"/>
</dbReference>
<keyword evidence="2" id="KW-0805">Transcription regulation</keyword>
<keyword evidence="8" id="KW-1185">Reference proteome</keyword>
<proteinExistence type="inferred from homology"/>
<keyword evidence="3 5" id="KW-0238">DNA-binding</keyword>
<reference evidence="8" key="1">
    <citation type="journal article" date="2019" name="Int. J. Syst. Evol. Microbiol.">
        <title>The Global Catalogue of Microorganisms (GCM) 10K type strain sequencing project: providing services to taxonomists for standard genome sequencing and annotation.</title>
        <authorList>
            <consortium name="The Broad Institute Genomics Platform"/>
            <consortium name="The Broad Institute Genome Sequencing Center for Infectious Disease"/>
            <person name="Wu L."/>
            <person name="Ma J."/>
        </authorList>
    </citation>
    <scope>NUCLEOTIDE SEQUENCE [LARGE SCALE GENOMIC DNA]</scope>
    <source>
        <strain evidence="8">CGMCC 1.9106</strain>
    </source>
</reference>
<dbReference type="InterPro" id="IPR051677">
    <property type="entry name" value="AfsR-DnrI-RedD_regulator"/>
</dbReference>
<dbReference type="RefSeq" id="WP_376810825.1">
    <property type="nucleotide sequence ID" value="NZ_JBHTAC010000084.1"/>
</dbReference>
<dbReference type="Gene3D" id="1.10.10.10">
    <property type="entry name" value="Winged helix-like DNA-binding domain superfamily/Winged helix DNA-binding domain"/>
    <property type="match status" value="1"/>
</dbReference>
<gene>
    <name evidence="7" type="ORF">ACFQO7_37360</name>
</gene>
<dbReference type="Gene3D" id="1.25.40.10">
    <property type="entry name" value="Tetratricopeptide repeat domain"/>
    <property type="match status" value="1"/>
</dbReference>
<dbReference type="EMBL" id="JBHTAC010000084">
    <property type="protein sequence ID" value="MFC7248161.1"/>
    <property type="molecule type" value="Genomic_DNA"/>
</dbReference>
<dbReference type="Pfam" id="PF00486">
    <property type="entry name" value="Trans_reg_C"/>
    <property type="match status" value="1"/>
</dbReference>
<dbReference type="Pfam" id="PF03704">
    <property type="entry name" value="BTAD"/>
    <property type="match status" value="1"/>
</dbReference>
<dbReference type="Proteomes" id="UP001596392">
    <property type="component" value="Unassembled WGS sequence"/>
</dbReference>
<dbReference type="InterPro" id="IPR005158">
    <property type="entry name" value="BTAD"/>
</dbReference>
<name>A0ABW2H7A4_9ACTN</name>
<dbReference type="SMART" id="SM01043">
    <property type="entry name" value="BTAD"/>
    <property type="match status" value="1"/>
</dbReference>
<feature type="non-terminal residue" evidence="7">
    <location>
        <position position="348"/>
    </location>
</feature>
<feature type="DNA-binding region" description="OmpR/PhoB-type" evidence="5">
    <location>
        <begin position="1"/>
        <end position="92"/>
    </location>
</feature>
<sequence>MDARVRLLGPVEVLVDGVARPVVGLRRRALLAALALQPREVVSAKRMIDLVWAEGGPVTALNTLQSHVSFLRRELGLRDVIVGRAPGYVFDLGDGCTDVQVVEGLVRRAGGEVDAGRRAGLLREALGWWRGGALAGLQDLGWFGEQAVRLEGVRRGAAWSLTEARLALGEHGSLVSELEHLAERHQFDEELHRQLMLALYRCGRPSDALAVFGRLRRRLADELGVDPGPVLRGLEASILRHDEGLDVVVGGSVSGGGVGSVVRPVRGGDVLVERGVELGLVEEVLARAGGLGWGSVVLFEGPAGIGKSSLLAQARVWAQGSGFVLVAGSGRDLERGHAWGCVRQMLEG</sequence>
<dbReference type="SUPFAM" id="SSF48452">
    <property type="entry name" value="TPR-like"/>
    <property type="match status" value="1"/>
</dbReference>
<dbReference type="PANTHER" id="PTHR35807">
    <property type="entry name" value="TRANSCRIPTIONAL REGULATOR REDD-RELATED"/>
    <property type="match status" value="1"/>
</dbReference>
<dbReference type="InterPro" id="IPR016032">
    <property type="entry name" value="Sig_transdc_resp-reg_C-effctor"/>
</dbReference>
<dbReference type="InterPro" id="IPR011990">
    <property type="entry name" value="TPR-like_helical_dom_sf"/>
</dbReference>
<dbReference type="PROSITE" id="PS51755">
    <property type="entry name" value="OMPR_PHOB"/>
    <property type="match status" value="1"/>
</dbReference>
<dbReference type="InterPro" id="IPR001867">
    <property type="entry name" value="OmpR/PhoB-type_DNA-bd"/>
</dbReference>
<feature type="domain" description="OmpR/PhoB-type" evidence="6">
    <location>
        <begin position="1"/>
        <end position="92"/>
    </location>
</feature>
<accession>A0ABW2H7A4</accession>
<evidence type="ECO:0000256" key="1">
    <source>
        <dbReference type="ARBA" id="ARBA00005820"/>
    </source>
</evidence>
<dbReference type="PANTHER" id="PTHR35807:SF1">
    <property type="entry name" value="TRANSCRIPTIONAL REGULATOR REDD"/>
    <property type="match status" value="1"/>
</dbReference>
<comment type="caution">
    <text evidence="7">The sequence shown here is derived from an EMBL/GenBank/DDBJ whole genome shotgun (WGS) entry which is preliminary data.</text>
</comment>